<evidence type="ECO:0000256" key="2">
    <source>
        <dbReference type="ARBA" id="ARBA00023125"/>
    </source>
</evidence>
<proteinExistence type="predicted"/>
<dbReference type="STRING" id="47839.BN973_01715"/>
<name>A0A024JVH7_9MYCO</name>
<feature type="region of interest" description="Disordered" evidence="4">
    <location>
        <begin position="287"/>
        <end position="308"/>
    </location>
</feature>
<protein>
    <submittedName>
        <fullName evidence="6">AraC family transcriptional regulator</fullName>
    </submittedName>
</protein>
<reference evidence="6" key="2">
    <citation type="submission" date="2014-04" db="EMBL/GenBank/DDBJ databases">
        <authorList>
            <person name="Xu Y.W."/>
            <person name="Yang Q."/>
        </authorList>
    </citation>
    <scope>NUCLEOTIDE SEQUENCE</scope>
    <source>
        <strain evidence="6">DSM 44626</strain>
    </source>
</reference>
<keyword evidence="1" id="KW-0805">Transcription regulation</keyword>
<dbReference type="InterPro" id="IPR035418">
    <property type="entry name" value="AraC-bd_2"/>
</dbReference>
<evidence type="ECO:0000256" key="3">
    <source>
        <dbReference type="ARBA" id="ARBA00023163"/>
    </source>
</evidence>
<dbReference type="EMBL" id="HG964446">
    <property type="protein sequence ID" value="CDO87362.1"/>
    <property type="molecule type" value="Genomic_DNA"/>
</dbReference>
<evidence type="ECO:0000259" key="5">
    <source>
        <dbReference type="PROSITE" id="PS01124"/>
    </source>
</evidence>
<dbReference type="GO" id="GO:0003700">
    <property type="term" value="F:DNA-binding transcription factor activity"/>
    <property type="evidence" value="ECO:0007669"/>
    <property type="project" value="InterPro"/>
</dbReference>
<dbReference type="InterPro" id="IPR009057">
    <property type="entry name" value="Homeodomain-like_sf"/>
</dbReference>
<feature type="domain" description="HTH araC/xylS-type" evidence="5">
    <location>
        <begin position="199"/>
        <end position="300"/>
    </location>
</feature>
<evidence type="ECO:0000313" key="8">
    <source>
        <dbReference type="Proteomes" id="UP000193710"/>
    </source>
</evidence>
<dbReference type="SMART" id="SM00342">
    <property type="entry name" value="HTH_ARAC"/>
    <property type="match status" value="1"/>
</dbReference>
<dbReference type="AlphaFoldDB" id="A0A024JVH7"/>
<dbReference type="SUPFAM" id="SSF46689">
    <property type="entry name" value="Homeodomain-like"/>
    <property type="match status" value="2"/>
</dbReference>
<dbReference type="eggNOG" id="COG2207">
    <property type="taxonomic scope" value="Bacteria"/>
</dbReference>
<dbReference type="InterPro" id="IPR018060">
    <property type="entry name" value="HTH_AraC"/>
</dbReference>
<organism evidence="6">
    <name type="scientific">Mycobacterium triplex</name>
    <dbReference type="NCBI Taxonomy" id="47839"/>
    <lineage>
        <taxon>Bacteria</taxon>
        <taxon>Bacillati</taxon>
        <taxon>Actinomycetota</taxon>
        <taxon>Actinomycetes</taxon>
        <taxon>Mycobacteriales</taxon>
        <taxon>Mycobacteriaceae</taxon>
        <taxon>Mycobacterium</taxon>
        <taxon>Mycobacterium simiae complex</taxon>
    </lineage>
</organism>
<dbReference type="GO" id="GO:0043565">
    <property type="term" value="F:sequence-specific DNA binding"/>
    <property type="evidence" value="ECO:0007669"/>
    <property type="project" value="InterPro"/>
</dbReference>
<accession>A0A024JVH7</accession>
<dbReference type="PANTHER" id="PTHR46796">
    <property type="entry name" value="HTH-TYPE TRANSCRIPTIONAL ACTIVATOR RHAS-RELATED"/>
    <property type="match status" value="1"/>
</dbReference>
<dbReference type="EMBL" id="LQPY01000024">
    <property type="protein sequence ID" value="ORX02934.1"/>
    <property type="molecule type" value="Genomic_DNA"/>
</dbReference>
<keyword evidence="3" id="KW-0804">Transcription</keyword>
<dbReference type="Gene3D" id="1.10.10.60">
    <property type="entry name" value="Homeodomain-like"/>
    <property type="match status" value="1"/>
</dbReference>
<dbReference type="HOGENOM" id="CLU_047930_0_1_11"/>
<reference evidence="6" key="1">
    <citation type="journal article" date="2014" name="Genome Announc.">
        <title>Draft Genome Sequence of Mycobacterium triplex DSM 44626.</title>
        <authorList>
            <person name="Sassi M."/>
            <person name="Croce O."/>
            <person name="Robert C."/>
            <person name="Raoult D."/>
            <person name="Drancourt M."/>
        </authorList>
    </citation>
    <scope>NUCLEOTIDE SEQUENCE [LARGE SCALE GENOMIC DNA]</scope>
    <source>
        <strain evidence="6">DSM 44626</strain>
    </source>
</reference>
<gene>
    <name evidence="7" type="ORF">AWC29_18355</name>
    <name evidence="6" type="ORF">BN973_01715</name>
</gene>
<sequence>MLCCPEPHLTLRSNPDWFSLGQRAGGVGPVTLSELVVSTDTSLDCGERCSGYRVNVLQSGRFESTHRGSVQDAGGGRVAVYLPEGHTTARWMAGTRMLGVKLDRNAVDDALSDALGRQVTSQIDLAPYLSTATAAGRGWISMLLLLYEQIARPDSLFNQPLVGLPFADSLIRGFLLAADHPDRDAVAADAPRPAPRTIRAALEIIDAEADQPLTVSVLAARSYVSVRSLQQGFRDFLDVSPMEYLRQVRLRRAHDMLLDSDPSHVTVASVAYRWGFTNPGRFATAHTQRYGESPSETLRRKAFPKDRR</sequence>
<dbReference type="InterPro" id="IPR050204">
    <property type="entry name" value="AraC_XylS_family_regulators"/>
</dbReference>
<evidence type="ECO:0000313" key="6">
    <source>
        <dbReference type="EMBL" id="CDO87362.1"/>
    </source>
</evidence>
<keyword evidence="2" id="KW-0238">DNA-binding</keyword>
<dbReference type="Pfam" id="PF12833">
    <property type="entry name" value="HTH_18"/>
    <property type="match status" value="1"/>
</dbReference>
<dbReference type="PANTHER" id="PTHR46796:SF12">
    <property type="entry name" value="HTH-TYPE DNA-BINDING TRANSCRIPTIONAL ACTIVATOR EUTR"/>
    <property type="match status" value="1"/>
</dbReference>
<dbReference type="Pfam" id="PF14525">
    <property type="entry name" value="AraC_binding_2"/>
    <property type="match status" value="1"/>
</dbReference>
<feature type="compositionally biased region" description="Basic and acidic residues" evidence="4">
    <location>
        <begin position="297"/>
        <end position="308"/>
    </location>
</feature>
<dbReference type="Proteomes" id="UP000028880">
    <property type="component" value="Unassembled WGS sequence"/>
</dbReference>
<evidence type="ECO:0000256" key="4">
    <source>
        <dbReference type="SAM" id="MobiDB-lite"/>
    </source>
</evidence>
<keyword evidence="8" id="KW-1185">Reference proteome</keyword>
<evidence type="ECO:0000313" key="7">
    <source>
        <dbReference type="EMBL" id="ORX02934.1"/>
    </source>
</evidence>
<evidence type="ECO:0000256" key="1">
    <source>
        <dbReference type="ARBA" id="ARBA00023015"/>
    </source>
</evidence>
<dbReference type="Proteomes" id="UP000193710">
    <property type="component" value="Unassembled WGS sequence"/>
</dbReference>
<reference evidence="7 8" key="3">
    <citation type="submission" date="2016-01" db="EMBL/GenBank/DDBJ databases">
        <title>The new phylogeny of the genus Mycobacterium.</title>
        <authorList>
            <person name="Tarcisio F."/>
            <person name="Conor M."/>
            <person name="Antonella G."/>
            <person name="Elisabetta G."/>
            <person name="Giulia F.S."/>
            <person name="Sara T."/>
            <person name="Anna F."/>
            <person name="Clotilde B."/>
            <person name="Roberto B."/>
            <person name="Veronica D.S."/>
            <person name="Fabio R."/>
            <person name="Monica P."/>
            <person name="Olivier J."/>
            <person name="Enrico T."/>
            <person name="Nicola S."/>
        </authorList>
    </citation>
    <scope>NUCLEOTIDE SEQUENCE [LARGE SCALE GENOMIC DNA]</scope>
    <source>
        <strain evidence="7 8">DSM 44626</strain>
    </source>
</reference>
<dbReference type="PROSITE" id="PS01124">
    <property type="entry name" value="HTH_ARAC_FAMILY_2"/>
    <property type="match status" value="1"/>
</dbReference>